<reference evidence="1" key="1">
    <citation type="submission" date="2020-11" db="EMBL/GenBank/DDBJ databases">
        <authorList>
            <person name="Davenport K.M."/>
            <person name="Bickhart D.M."/>
            <person name="Smith T.P.L."/>
            <person name="Murdoch B.M."/>
            <person name="Rosen B.D."/>
        </authorList>
    </citation>
    <scope>NUCLEOTIDE SEQUENCE [LARGE SCALE GENOMIC DNA]</scope>
    <source>
        <strain evidence="1">OAR_USU_Benz2616</strain>
    </source>
</reference>
<organism evidence="1">
    <name type="scientific">Ovis aries</name>
    <name type="common">Sheep</name>
    <dbReference type="NCBI Taxonomy" id="9940"/>
    <lineage>
        <taxon>Eukaryota</taxon>
        <taxon>Metazoa</taxon>
        <taxon>Chordata</taxon>
        <taxon>Craniata</taxon>
        <taxon>Vertebrata</taxon>
        <taxon>Euteleostomi</taxon>
        <taxon>Mammalia</taxon>
        <taxon>Eutheria</taxon>
        <taxon>Laurasiatheria</taxon>
        <taxon>Artiodactyla</taxon>
        <taxon>Ruminantia</taxon>
        <taxon>Pecora</taxon>
        <taxon>Bovidae</taxon>
        <taxon>Caprinae</taxon>
        <taxon>Ovis</taxon>
    </lineage>
</organism>
<proteinExistence type="predicted"/>
<name>A0AC11D9T1_SHEEP</name>
<reference evidence="1" key="2">
    <citation type="submission" date="2025-08" db="UniProtKB">
        <authorList>
            <consortium name="Ensembl"/>
        </authorList>
    </citation>
    <scope>IDENTIFICATION</scope>
</reference>
<protein>
    <submittedName>
        <fullName evidence="1">Uncharacterized protein</fullName>
    </submittedName>
</protein>
<accession>A0AC11D9T1</accession>
<sequence>MPSSHLILCRPLLLLPPIPPSIRVFSNESTLLMRWPKYWSFSFSIIPSKEIPGLISFRMDWLDLLAVQETLKSLLQHHSSKASILRHSAFFTVQLSHPYMTTGKTIALTRRTLVGKVMSLLLNILSRLVITFLPRSNRLLISWLQSPSAVILEPQKMKSDTVCPSISHEVMGPDAMIFVF</sequence>
<dbReference type="Ensembl" id="ENSOART00020075958.1">
    <property type="protein sequence ID" value="ENSOARP00020040541.1"/>
    <property type="gene ID" value="ENSOARG00020033964.1"/>
</dbReference>
<evidence type="ECO:0000313" key="1">
    <source>
        <dbReference type="Ensembl" id="ENSOARP00020040541.1"/>
    </source>
</evidence>
<reference evidence="1" key="3">
    <citation type="submission" date="2025-09" db="UniProtKB">
        <authorList>
            <consortium name="Ensembl"/>
        </authorList>
    </citation>
    <scope>IDENTIFICATION</scope>
</reference>